<protein>
    <submittedName>
        <fullName evidence="1">Uncharacterized protein</fullName>
    </submittedName>
</protein>
<dbReference type="EMBL" id="CP048685">
    <property type="protein sequence ID" value="QPJ61702.1"/>
    <property type="molecule type" value="Genomic_DNA"/>
</dbReference>
<proteinExistence type="predicted"/>
<organism evidence="1 2">
    <name type="scientific">Candidatus Nitronauta litoralis</name>
    <dbReference type="NCBI Taxonomy" id="2705533"/>
    <lineage>
        <taxon>Bacteria</taxon>
        <taxon>Pseudomonadati</taxon>
        <taxon>Nitrospinota/Tectimicrobiota group</taxon>
        <taxon>Nitrospinota</taxon>
        <taxon>Nitrospinia</taxon>
        <taxon>Nitrospinales</taxon>
        <taxon>Nitrospinaceae</taxon>
        <taxon>Candidatus Nitronauta</taxon>
    </lineage>
</organism>
<name>A0A7T0BWE0_9BACT</name>
<dbReference type="AlphaFoldDB" id="A0A7T0BWE0"/>
<evidence type="ECO:0000313" key="1">
    <source>
        <dbReference type="EMBL" id="QPJ61702.1"/>
    </source>
</evidence>
<dbReference type="KEGG" id="nli:G3M70_07305"/>
<sequence>MAEGSLAGLDCATCHHKDCDGGKGLCPPYEYNGEPITGCPLNYATAETRMMMRYFKHYQNGFLPTQGGITDQPNILMRAFEILDSIVAEHREEEAERERQRAKRNGR</sequence>
<reference evidence="1 2" key="1">
    <citation type="submission" date="2020-02" db="EMBL/GenBank/DDBJ databases">
        <title>Genomic and physiological characterization of two novel Nitrospinaceae genera.</title>
        <authorList>
            <person name="Mueller A.J."/>
            <person name="Jung M.-Y."/>
            <person name="Strachan C.R."/>
            <person name="Herbold C.W."/>
            <person name="Kirkegaard R.H."/>
            <person name="Daims H."/>
        </authorList>
    </citation>
    <scope>NUCLEOTIDE SEQUENCE [LARGE SCALE GENOMIC DNA]</scope>
    <source>
        <strain evidence="1">EB</strain>
    </source>
</reference>
<gene>
    <name evidence="1" type="ORF">G3M70_07305</name>
</gene>
<dbReference type="Proteomes" id="UP000594688">
    <property type="component" value="Chromosome"/>
</dbReference>
<accession>A0A7T0BWE0</accession>
<evidence type="ECO:0000313" key="2">
    <source>
        <dbReference type="Proteomes" id="UP000594688"/>
    </source>
</evidence>